<name>A0A498KTV8_MALDO</name>
<dbReference type="EMBL" id="RDQH01000327">
    <property type="protein sequence ID" value="RXI09155.1"/>
    <property type="molecule type" value="Genomic_DNA"/>
</dbReference>
<gene>
    <name evidence="1" type="ORF">DVH24_023316</name>
</gene>
<reference evidence="1 2" key="1">
    <citation type="submission" date="2018-10" db="EMBL/GenBank/DDBJ databases">
        <title>A high-quality apple genome assembly.</title>
        <authorList>
            <person name="Hu J."/>
        </authorList>
    </citation>
    <scope>NUCLEOTIDE SEQUENCE [LARGE SCALE GENOMIC DNA]</scope>
    <source>
        <strain evidence="2">cv. HFTH1</strain>
        <tissue evidence="1">Young leaf</tissue>
    </source>
</reference>
<dbReference type="Proteomes" id="UP000290289">
    <property type="component" value="Chromosome 1"/>
</dbReference>
<proteinExistence type="predicted"/>
<organism evidence="1 2">
    <name type="scientific">Malus domestica</name>
    <name type="common">Apple</name>
    <name type="synonym">Pyrus malus</name>
    <dbReference type="NCBI Taxonomy" id="3750"/>
    <lineage>
        <taxon>Eukaryota</taxon>
        <taxon>Viridiplantae</taxon>
        <taxon>Streptophyta</taxon>
        <taxon>Embryophyta</taxon>
        <taxon>Tracheophyta</taxon>
        <taxon>Spermatophyta</taxon>
        <taxon>Magnoliopsida</taxon>
        <taxon>eudicotyledons</taxon>
        <taxon>Gunneridae</taxon>
        <taxon>Pentapetalae</taxon>
        <taxon>rosids</taxon>
        <taxon>fabids</taxon>
        <taxon>Rosales</taxon>
        <taxon>Rosaceae</taxon>
        <taxon>Amygdaloideae</taxon>
        <taxon>Maleae</taxon>
        <taxon>Malus</taxon>
    </lineage>
</organism>
<sequence>MLMSISYYSKKVAAEWKHKASTFSCISFLEREVSKKRKTFFFLHCFCCHCYSNGGDNHRRITITRSHHRPWQMGSTTSTSRLRRPRRRATELEVERLISAASMEYESSDDDRHFKRKSSRFNGNFVNNIKLC</sequence>
<dbReference type="AlphaFoldDB" id="A0A498KTV8"/>
<evidence type="ECO:0000313" key="2">
    <source>
        <dbReference type="Proteomes" id="UP000290289"/>
    </source>
</evidence>
<protein>
    <submittedName>
        <fullName evidence="1">Uncharacterized protein</fullName>
    </submittedName>
</protein>
<keyword evidence="2" id="KW-1185">Reference proteome</keyword>
<comment type="caution">
    <text evidence="1">The sequence shown here is derived from an EMBL/GenBank/DDBJ whole genome shotgun (WGS) entry which is preliminary data.</text>
</comment>
<accession>A0A498KTV8</accession>
<evidence type="ECO:0000313" key="1">
    <source>
        <dbReference type="EMBL" id="RXI09155.1"/>
    </source>
</evidence>
<dbReference type="STRING" id="3750.A0A498KTV8"/>